<evidence type="ECO:0000313" key="2">
    <source>
        <dbReference type="EMBL" id="QEG01880.1"/>
    </source>
</evidence>
<proteinExistence type="predicted"/>
<sequence length="64" mass="7070" precursor="true">MKSRFSWPVVCAALLALPSAGCGDPQPSNVMENVDEQAFADYERMISEDANVQNDAEPDQQRPE</sequence>
<reference evidence="2 3" key="1">
    <citation type="submission" date="2019-02" db="EMBL/GenBank/DDBJ databases">
        <title>Planctomycetal bacteria perform biofilm scaping via a novel small molecule.</title>
        <authorList>
            <person name="Jeske O."/>
            <person name="Boedeker C."/>
            <person name="Wiegand S."/>
            <person name="Breitling P."/>
            <person name="Kallscheuer N."/>
            <person name="Jogler M."/>
            <person name="Rohde M."/>
            <person name="Petersen J."/>
            <person name="Medema M.H."/>
            <person name="Surup F."/>
            <person name="Jogler C."/>
        </authorList>
    </citation>
    <scope>NUCLEOTIDE SEQUENCE [LARGE SCALE GENOMIC DNA]</scope>
    <source>
        <strain evidence="2 3">Mal15</strain>
    </source>
</reference>
<keyword evidence="3" id="KW-1185">Reference proteome</keyword>
<keyword evidence="1" id="KW-0732">Signal</keyword>
<dbReference type="AlphaFoldDB" id="A0A5B9MNG3"/>
<organism evidence="2 3">
    <name type="scientific">Stieleria maiorica</name>
    <dbReference type="NCBI Taxonomy" id="2795974"/>
    <lineage>
        <taxon>Bacteria</taxon>
        <taxon>Pseudomonadati</taxon>
        <taxon>Planctomycetota</taxon>
        <taxon>Planctomycetia</taxon>
        <taxon>Pirellulales</taxon>
        <taxon>Pirellulaceae</taxon>
        <taxon>Stieleria</taxon>
    </lineage>
</organism>
<accession>A0A5B9MNG3</accession>
<evidence type="ECO:0000256" key="1">
    <source>
        <dbReference type="SAM" id="SignalP"/>
    </source>
</evidence>
<name>A0A5B9MNG3_9BACT</name>
<dbReference type="KEGG" id="smam:Mal15_59610"/>
<evidence type="ECO:0000313" key="3">
    <source>
        <dbReference type="Proteomes" id="UP000321353"/>
    </source>
</evidence>
<dbReference type="Proteomes" id="UP000321353">
    <property type="component" value="Chromosome"/>
</dbReference>
<dbReference type="RefSeq" id="WP_147870897.1">
    <property type="nucleotide sequence ID" value="NZ_CP036264.1"/>
</dbReference>
<evidence type="ECO:0008006" key="4">
    <source>
        <dbReference type="Google" id="ProtNLM"/>
    </source>
</evidence>
<feature type="signal peptide" evidence="1">
    <location>
        <begin position="1"/>
        <end position="22"/>
    </location>
</feature>
<dbReference type="EMBL" id="CP036264">
    <property type="protein sequence ID" value="QEG01880.1"/>
    <property type="molecule type" value="Genomic_DNA"/>
</dbReference>
<protein>
    <recommendedName>
        <fullName evidence="4">Secreted protein</fullName>
    </recommendedName>
</protein>
<gene>
    <name evidence="2" type="ORF">Mal15_59610</name>
</gene>
<feature type="chain" id="PRO_5023029825" description="Secreted protein" evidence="1">
    <location>
        <begin position="23"/>
        <end position="64"/>
    </location>
</feature>